<dbReference type="GO" id="GO:0006004">
    <property type="term" value="P:fucose metabolic process"/>
    <property type="evidence" value="ECO:0007669"/>
    <property type="project" value="TreeGrafter"/>
</dbReference>
<dbReference type="InterPro" id="IPR008979">
    <property type="entry name" value="Galactose-bd-like_sf"/>
</dbReference>
<dbReference type="Gene3D" id="2.60.120.260">
    <property type="entry name" value="Galactose-binding domain-like"/>
    <property type="match status" value="1"/>
</dbReference>
<dbReference type="Pfam" id="PF00754">
    <property type="entry name" value="F5_F8_type_C"/>
    <property type="match status" value="1"/>
</dbReference>
<evidence type="ECO:0000256" key="2">
    <source>
        <dbReference type="ARBA" id="ARBA00012662"/>
    </source>
</evidence>
<dbReference type="InterPro" id="IPR057739">
    <property type="entry name" value="Glyco_hydro_29_N"/>
</dbReference>
<keyword evidence="9" id="KW-1185">Reference proteome</keyword>
<dbReference type="Pfam" id="PF01120">
    <property type="entry name" value="Alpha_L_fucos"/>
    <property type="match status" value="1"/>
</dbReference>
<dbReference type="GO" id="GO:0016139">
    <property type="term" value="P:glycoside catabolic process"/>
    <property type="evidence" value="ECO:0007669"/>
    <property type="project" value="TreeGrafter"/>
</dbReference>
<evidence type="ECO:0000256" key="3">
    <source>
        <dbReference type="ARBA" id="ARBA00022729"/>
    </source>
</evidence>
<dbReference type="EC" id="3.2.1.51" evidence="2"/>
<dbReference type="RefSeq" id="WP_091294625.1">
    <property type="nucleotide sequence ID" value="NZ_FNON01000007.1"/>
</dbReference>
<dbReference type="SUPFAM" id="SSF49785">
    <property type="entry name" value="Galactose-binding domain-like"/>
    <property type="match status" value="1"/>
</dbReference>
<gene>
    <name evidence="8" type="ORF">SAMN05421504_107222</name>
</gene>
<evidence type="ECO:0000256" key="4">
    <source>
        <dbReference type="ARBA" id="ARBA00022801"/>
    </source>
</evidence>
<dbReference type="Gene3D" id="3.20.20.80">
    <property type="entry name" value="Glycosidases"/>
    <property type="match status" value="1"/>
</dbReference>
<keyword evidence="4" id="KW-0378">Hydrolase</keyword>
<feature type="signal peptide" evidence="6">
    <location>
        <begin position="1"/>
        <end position="29"/>
    </location>
</feature>
<evidence type="ECO:0000313" key="9">
    <source>
        <dbReference type="Proteomes" id="UP000199515"/>
    </source>
</evidence>
<dbReference type="SUPFAM" id="SSF51445">
    <property type="entry name" value="(Trans)glycosidases"/>
    <property type="match status" value="1"/>
</dbReference>
<evidence type="ECO:0000256" key="6">
    <source>
        <dbReference type="SAM" id="SignalP"/>
    </source>
</evidence>
<dbReference type="GO" id="GO:0005764">
    <property type="term" value="C:lysosome"/>
    <property type="evidence" value="ECO:0007669"/>
    <property type="project" value="TreeGrafter"/>
</dbReference>
<evidence type="ECO:0000259" key="7">
    <source>
        <dbReference type="PROSITE" id="PS50022"/>
    </source>
</evidence>
<feature type="chain" id="PRO_5011702279" description="alpha-L-fucosidase" evidence="6">
    <location>
        <begin position="30"/>
        <end position="586"/>
    </location>
</feature>
<name>A0A1H3NDN3_9PSEU</name>
<dbReference type="PANTHER" id="PTHR10030:SF37">
    <property type="entry name" value="ALPHA-L-FUCOSIDASE-RELATED"/>
    <property type="match status" value="1"/>
</dbReference>
<comment type="similarity">
    <text evidence="1">Belongs to the glycosyl hydrolase 29 family.</text>
</comment>
<evidence type="ECO:0000256" key="5">
    <source>
        <dbReference type="ARBA" id="ARBA00023295"/>
    </source>
</evidence>
<dbReference type="Proteomes" id="UP000199515">
    <property type="component" value="Unassembled WGS sequence"/>
</dbReference>
<dbReference type="InterPro" id="IPR000421">
    <property type="entry name" value="FA58C"/>
</dbReference>
<dbReference type="PANTHER" id="PTHR10030">
    <property type="entry name" value="ALPHA-L-FUCOSIDASE"/>
    <property type="match status" value="1"/>
</dbReference>
<feature type="domain" description="F5/8 type C" evidence="7">
    <location>
        <begin position="426"/>
        <end position="578"/>
    </location>
</feature>
<proteinExistence type="inferred from homology"/>
<dbReference type="SMART" id="SM00812">
    <property type="entry name" value="Alpha_L_fucos"/>
    <property type="match status" value="1"/>
</dbReference>
<reference evidence="8 9" key="1">
    <citation type="submission" date="2016-10" db="EMBL/GenBank/DDBJ databases">
        <authorList>
            <person name="de Groot N.N."/>
        </authorList>
    </citation>
    <scope>NUCLEOTIDE SEQUENCE [LARGE SCALE GENOMIC DNA]</scope>
    <source>
        <strain evidence="8 9">CPCC 202699</strain>
    </source>
</reference>
<dbReference type="InterPro" id="IPR000933">
    <property type="entry name" value="Glyco_hydro_29"/>
</dbReference>
<dbReference type="GO" id="GO:0004560">
    <property type="term" value="F:alpha-L-fucosidase activity"/>
    <property type="evidence" value="ECO:0007669"/>
    <property type="project" value="InterPro"/>
</dbReference>
<keyword evidence="5" id="KW-0326">Glycosidase</keyword>
<dbReference type="AlphaFoldDB" id="A0A1H3NDN3"/>
<dbReference type="EMBL" id="FNON01000007">
    <property type="protein sequence ID" value="SDY86299.1"/>
    <property type="molecule type" value="Genomic_DNA"/>
</dbReference>
<dbReference type="InterPro" id="IPR017853">
    <property type="entry name" value="GH"/>
</dbReference>
<organism evidence="8 9">
    <name type="scientific">Amycolatopsis xylanica</name>
    <dbReference type="NCBI Taxonomy" id="589385"/>
    <lineage>
        <taxon>Bacteria</taxon>
        <taxon>Bacillati</taxon>
        <taxon>Actinomycetota</taxon>
        <taxon>Actinomycetes</taxon>
        <taxon>Pseudonocardiales</taxon>
        <taxon>Pseudonocardiaceae</taxon>
        <taxon>Amycolatopsis</taxon>
    </lineage>
</organism>
<dbReference type="PROSITE" id="PS50022">
    <property type="entry name" value="FA58C_3"/>
    <property type="match status" value="1"/>
</dbReference>
<dbReference type="OrthoDB" id="3196343at2"/>
<protein>
    <recommendedName>
        <fullName evidence="2">alpha-L-fucosidase</fullName>
        <ecNumber evidence="2">3.2.1.51</ecNumber>
    </recommendedName>
</protein>
<accession>A0A1H3NDN3</accession>
<dbReference type="STRING" id="589385.SAMN05421504_107222"/>
<evidence type="ECO:0000313" key="8">
    <source>
        <dbReference type="EMBL" id="SDY86299.1"/>
    </source>
</evidence>
<keyword evidence="3 6" id="KW-0732">Signal</keyword>
<sequence>MKLVRRLAVLAAAMTTLLGVVTTTQQASAELFNPRQDWLRDASGGLFLHWGMRTAPGFRDGASWEKAITDGGWKADYWVDEAQKLNAKYLVLASFHSRLGYGRAWPSKIPGSAHTERDFLRETIDAAKAKGLHVILYMTDDPQWHAEGGWEQLDSAAYSAYKGKNVDLTTRDGFGEYSYDNIVEVMQNYPDLSGFWIDNDNAYWERNKLYERIRAERPNFLLSNNNEDTPIMDTISNEQKVGMTPAYDYPQATYTPAPRLTEACFKLPDKGSWWYTGSDQDVSAQLNLGRYVTNTGSSIKSLMAETAMINGKFPPKQEAYNTWFAQTIAPIKESIDGTEGGGYLYGGLQPGFWNDGAHGVTTIKKDQPSQQYVHVLTAPSTGNTLKVRDNGYLVGRVSDLRTGKPLRFSQRDGTLTVEGITWDANDTVLKVQTLGGQLFQWPRQLVTATASAETATAPAVNLVDGNFQNFWDNGGKLPVSLDFKLPVKLPVSSVAINQREWSVSYARSATEQSARIKDYTVSVSDDGVTWTALKTAQLPSARGVHFVDFPRTWTKFVRVEVASTWAAATAPKFFQQLKIDEVRLSF</sequence>
<evidence type="ECO:0000256" key="1">
    <source>
        <dbReference type="ARBA" id="ARBA00007951"/>
    </source>
</evidence>